<dbReference type="PANTHER" id="PTHR37423">
    <property type="entry name" value="SOLUBLE LYTIC MUREIN TRANSGLYCOSYLASE-RELATED"/>
    <property type="match status" value="1"/>
</dbReference>
<name>A0A318T9K8_9HYPH</name>
<dbReference type="InterPro" id="IPR023346">
    <property type="entry name" value="Lysozyme-like_dom_sf"/>
</dbReference>
<comment type="similarity">
    <text evidence="2">Belongs to the virb1 family.</text>
</comment>
<dbReference type="Proteomes" id="UP000247454">
    <property type="component" value="Unassembled WGS sequence"/>
</dbReference>
<keyword evidence="6" id="KW-1185">Reference proteome</keyword>
<reference evidence="5 6" key="1">
    <citation type="submission" date="2018-06" db="EMBL/GenBank/DDBJ databases">
        <title>Genomic Encyclopedia of Type Strains, Phase III (KMG-III): the genomes of soil and plant-associated and newly described type strains.</title>
        <authorList>
            <person name="Whitman W."/>
        </authorList>
    </citation>
    <scope>NUCLEOTIDE SEQUENCE [LARGE SCALE GENOMIC DNA]</scope>
    <source>
        <strain evidence="5 6">ORS 1419</strain>
    </source>
</reference>
<proteinExistence type="inferred from homology"/>
<dbReference type="EMBL" id="QJTF01000002">
    <property type="protein sequence ID" value="PYE90178.1"/>
    <property type="molecule type" value="Genomic_DNA"/>
</dbReference>
<sequence length="258" mass="28420">MGMLGLNAAHSAPIHEKHHVAQKRHVLANKKTQREGVAHIVRTSEVKTEPHRAKTRVALRKSTVRKTEKARVEPVSDRKVRVSRSERGRVEHVSWGRIPVNIKVRDDVVTQKDSDSGLFGKLFHASAKVPAAAEDKPYSGIINHYAETYGVPVSLAHAVVHHESDYNADVRGSAGEIGLMQVKLSTARSLGYTGTARGLYNPVTNVQYGMKYLAMAQRLSGGSVCGTILKYNAGHGATRMNPISARYCNQVKVYMRSF</sequence>
<evidence type="ECO:0000256" key="3">
    <source>
        <dbReference type="SAM" id="MobiDB-lite"/>
    </source>
</evidence>
<evidence type="ECO:0000259" key="4">
    <source>
        <dbReference type="Pfam" id="PF01464"/>
    </source>
</evidence>
<comment type="caution">
    <text evidence="5">The sequence shown here is derived from an EMBL/GenBank/DDBJ whole genome shotgun (WGS) entry which is preliminary data.</text>
</comment>
<gene>
    <name evidence="5" type="ORF">C7477_102269</name>
</gene>
<feature type="region of interest" description="Disordered" evidence="3">
    <location>
        <begin position="1"/>
        <end position="22"/>
    </location>
</feature>
<evidence type="ECO:0000313" key="6">
    <source>
        <dbReference type="Proteomes" id="UP000247454"/>
    </source>
</evidence>
<comment type="similarity">
    <text evidence="1">Belongs to the transglycosylase Slt family.</text>
</comment>
<evidence type="ECO:0000256" key="2">
    <source>
        <dbReference type="ARBA" id="ARBA00009387"/>
    </source>
</evidence>
<dbReference type="SUPFAM" id="SSF53955">
    <property type="entry name" value="Lysozyme-like"/>
    <property type="match status" value="1"/>
</dbReference>
<evidence type="ECO:0000313" key="5">
    <source>
        <dbReference type="EMBL" id="PYE90178.1"/>
    </source>
</evidence>
<dbReference type="PANTHER" id="PTHR37423:SF2">
    <property type="entry name" value="MEMBRANE-BOUND LYTIC MUREIN TRANSGLYCOSYLASE C"/>
    <property type="match status" value="1"/>
</dbReference>
<feature type="domain" description="Transglycosylase SLT" evidence="4">
    <location>
        <begin position="142"/>
        <end position="239"/>
    </location>
</feature>
<dbReference type="InterPro" id="IPR008258">
    <property type="entry name" value="Transglycosylase_SLT_dom_1"/>
</dbReference>
<protein>
    <submittedName>
        <fullName evidence="5">Transglycosylase-like protein with SLT domain</fullName>
    </submittedName>
</protein>
<dbReference type="AlphaFoldDB" id="A0A318T9K8"/>
<evidence type="ECO:0000256" key="1">
    <source>
        <dbReference type="ARBA" id="ARBA00007734"/>
    </source>
</evidence>
<organism evidence="5 6">
    <name type="scientific">Phyllobacterium leguminum</name>
    <dbReference type="NCBI Taxonomy" id="314237"/>
    <lineage>
        <taxon>Bacteria</taxon>
        <taxon>Pseudomonadati</taxon>
        <taxon>Pseudomonadota</taxon>
        <taxon>Alphaproteobacteria</taxon>
        <taxon>Hyphomicrobiales</taxon>
        <taxon>Phyllobacteriaceae</taxon>
        <taxon>Phyllobacterium</taxon>
    </lineage>
</organism>
<dbReference type="Gene3D" id="1.10.530.10">
    <property type="match status" value="1"/>
</dbReference>
<dbReference type="Pfam" id="PF01464">
    <property type="entry name" value="SLT"/>
    <property type="match status" value="1"/>
</dbReference>
<accession>A0A318T9K8</accession>